<protein>
    <submittedName>
        <fullName evidence="1">Uncharacterized protein</fullName>
    </submittedName>
</protein>
<sequence>MSYGEFRKWRRAHGEMADVAPVGRVLDKISRRDLFCNTTTPKAAQIVDCETLSTFNWLEERRAHIIVPGMPPTYTPPRRPPTLKEDNGVYFRDRNAAHYPDFPIEPTVESILQMGSSTEMATAKGPIDIFGCGSTFGNLLRFVQGNGSSFRILVEVVGSTVHLIRREKSPRETIPGVRGYGHSFPEAYTTWNPSVRGSSSHQRVIKYRFGGLTCLVRFEGDGYLTGKAGTLAPKAKTVEGSPHPKEEVNESSLEKLLSSVTVSHGPLSSKTGLQISSAGYVVPQAALFDLKTRSIYHKDPENKIIAGEMPRLWIRQIPTLILARHRNGVFDDIQIRDVRTETTDWERQNSDSLMGFAELLGKIVKFSRQHETGRLEILGTAGDGFLHLHAQTSDVRPALSPLTEARWKAWLEGNSGAAKTVEEARPRSFDTNETGDAWIDVEELYNDSDGASIDYTACDKECGYCGRCSYSKKD</sequence>
<name>A0ACC1NT93_9HYPO</name>
<evidence type="ECO:0000313" key="2">
    <source>
        <dbReference type="Proteomes" id="UP001143910"/>
    </source>
</evidence>
<gene>
    <name evidence="1" type="ORF">NQ176_g1949</name>
</gene>
<proteinExistence type="predicted"/>
<dbReference type="Proteomes" id="UP001143910">
    <property type="component" value="Unassembled WGS sequence"/>
</dbReference>
<organism evidence="1 2">
    <name type="scientific">Zarea fungicola</name>
    <dbReference type="NCBI Taxonomy" id="93591"/>
    <lineage>
        <taxon>Eukaryota</taxon>
        <taxon>Fungi</taxon>
        <taxon>Dikarya</taxon>
        <taxon>Ascomycota</taxon>
        <taxon>Pezizomycotina</taxon>
        <taxon>Sordariomycetes</taxon>
        <taxon>Hypocreomycetidae</taxon>
        <taxon>Hypocreales</taxon>
        <taxon>Cordycipitaceae</taxon>
        <taxon>Zarea</taxon>
    </lineage>
</organism>
<reference evidence="1" key="1">
    <citation type="submission" date="2022-08" db="EMBL/GenBank/DDBJ databases">
        <title>Genome Sequence of Lecanicillium fungicola.</title>
        <authorList>
            <person name="Buettner E."/>
        </authorList>
    </citation>
    <scope>NUCLEOTIDE SEQUENCE</scope>
    <source>
        <strain evidence="1">Babe33</strain>
    </source>
</reference>
<dbReference type="EMBL" id="JANJQO010000123">
    <property type="protein sequence ID" value="KAJ2981558.1"/>
    <property type="molecule type" value="Genomic_DNA"/>
</dbReference>
<keyword evidence="2" id="KW-1185">Reference proteome</keyword>
<evidence type="ECO:0000313" key="1">
    <source>
        <dbReference type="EMBL" id="KAJ2981558.1"/>
    </source>
</evidence>
<comment type="caution">
    <text evidence="1">The sequence shown here is derived from an EMBL/GenBank/DDBJ whole genome shotgun (WGS) entry which is preliminary data.</text>
</comment>
<accession>A0ACC1NT93</accession>